<keyword evidence="4" id="KW-1017">Isopeptide bond</keyword>
<evidence type="ECO:0000256" key="4">
    <source>
        <dbReference type="ARBA" id="ARBA00022499"/>
    </source>
</evidence>
<evidence type="ECO:0000256" key="10">
    <source>
        <dbReference type="SAM" id="MobiDB-lite"/>
    </source>
</evidence>
<name>A0A836C519_9CHLO</name>
<dbReference type="Pfam" id="PF10497">
    <property type="entry name" value="zf-4CXXC_R1"/>
    <property type="match status" value="1"/>
</dbReference>
<feature type="compositionally biased region" description="Low complexity" evidence="10">
    <location>
        <begin position="281"/>
        <end position="302"/>
    </location>
</feature>
<feature type="compositionally biased region" description="Basic and acidic residues" evidence="10">
    <location>
        <begin position="246"/>
        <end position="275"/>
    </location>
</feature>
<keyword evidence="6" id="KW-0832">Ubl conjugation</keyword>
<evidence type="ECO:0000256" key="7">
    <source>
        <dbReference type="ARBA" id="ARBA00023015"/>
    </source>
</evidence>
<protein>
    <recommendedName>
        <fullName evidence="11">Zinc-finger domain-containing protein</fullName>
    </recommendedName>
</protein>
<organism evidence="12 13">
    <name type="scientific">Edaphochlamys debaryana</name>
    <dbReference type="NCBI Taxonomy" id="47281"/>
    <lineage>
        <taxon>Eukaryota</taxon>
        <taxon>Viridiplantae</taxon>
        <taxon>Chlorophyta</taxon>
        <taxon>core chlorophytes</taxon>
        <taxon>Chlorophyceae</taxon>
        <taxon>CS clade</taxon>
        <taxon>Chlamydomonadales</taxon>
        <taxon>Chlamydomonadales incertae sedis</taxon>
        <taxon>Edaphochlamys</taxon>
    </lineage>
</organism>
<dbReference type="GO" id="GO:0005634">
    <property type="term" value="C:nucleus"/>
    <property type="evidence" value="ECO:0007669"/>
    <property type="project" value="UniProtKB-SubCell"/>
</dbReference>
<evidence type="ECO:0000256" key="1">
    <source>
        <dbReference type="ARBA" id="ARBA00004123"/>
    </source>
</evidence>
<evidence type="ECO:0000313" key="13">
    <source>
        <dbReference type="Proteomes" id="UP000612055"/>
    </source>
</evidence>
<evidence type="ECO:0000259" key="11">
    <source>
        <dbReference type="Pfam" id="PF10497"/>
    </source>
</evidence>
<evidence type="ECO:0000256" key="3">
    <source>
        <dbReference type="ARBA" id="ARBA00022490"/>
    </source>
</evidence>
<comment type="subcellular location">
    <subcellularLocation>
        <location evidence="2">Cytoplasm</location>
    </subcellularLocation>
    <subcellularLocation>
        <location evidence="1">Nucleus</location>
    </subcellularLocation>
</comment>
<keyword evidence="13" id="KW-1185">Reference proteome</keyword>
<evidence type="ECO:0000256" key="2">
    <source>
        <dbReference type="ARBA" id="ARBA00004496"/>
    </source>
</evidence>
<feature type="domain" description="Zinc-finger" evidence="11">
    <location>
        <begin position="71"/>
        <end position="196"/>
    </location>
</feature>
<feature type="region of interest" description="Disordered" evidence="10">
    <location>
        <begin position="1"/>
        <end position="37"/>
    </location>
</feature>
<evidence type="ECO:0000256" key="9">
    <source>
        <dbReference type="ARBA" id="ARBA00023242"/>
    </source>
</evidence>
<dbReference type="GO" id="GO:0005737">
    <property type="term" value="C:cytoplasm"/>
    <property type="evidence" value="ECO:0007669"/>
    <property type="project" value="UniProtKB-SubCell"/>
</dbReference>
<dbReference type="Proteomes" id="UP000612055">
    <property type="component" value="Unassembled WGS sequence"/>
</dbReference>
<comment type="caution">
    <text evidence="12">The sequence shown here is derived from an EMBL/GenBank/DDBJ whole genome shotgun (WGS) entry which is preliminary data.</text>
</comment>
<dbReference type="PANTHER" id="PTHR31169:SF15">
    <property type="entry name" value="EXPRESSED PROTEIN"/>
    <property type="match status" value="1"/>
</dbReference>
<evidence type="ECO:0000256" key="8">
    <source>
        <dbReference type="ARBA" id="ARBA00023163"/>
    </source>
</evidence>
<evidence type="ECO:0000313" key="12">
    <source>
        <dbReference type="EMBL" id="KAG2500771.1"/>
    </source>
</evidence>
<keyword evidence="8" id="KW-0804">Transcription</keyword>
<proteinExistence type="predicted"/>
<dbReference type="InterPro" id="IPR018866">
    <property type="entry name" value="Znf-4CXXC_R1"/>
</dbReference>
<evidence type="ECO:0000256" key="5">
    <source>
        <dbReference type="ARBA" id="ARBA00022553"/>
    </source>
</evidence>
<keyword evidence="5" id="KW-0597">Phosphoprotein</keyword>
<dbReference type="EMBL" id="JAEHOE010000003">
    <property type="protein sequence ID" value="KAG2500771.1"/>
    <property type="molecule type" value="Genomic_DNA"/>
</dbReference>
<keyword evidence="9" id="KW-0539">Nucleus</keyword>
<evidence type="ECO:0000256" key="6">
    <source>
        <dbReference type="ARBA" id="ARBA00022843"/>
    </source>
</evidence>
<dbReference type="PANTHER" id="PTHR31169">
    <property type="entry name" value="OS05G0300700 PROTEIN"/>
    <property type="match status" value="1"/>
</dbReference>
<feature type="region of interest" description="Disordered" evidence="10">
    <location>
        <begin position="246"/>
        <end position="324"/>
    </location>
</feature>
<sequence length="420" mass="43808">MVELDDDGKPVNLPPRGENDGEEEEEEGLMDLMTRPGGVRLLPNLDALTEEERQALEERRCQPGKSRSSTYDSKLGLSCHFCRQKTLCIEPGCPRCSLRVASAVCVGKSSCSRCLSATGVFCRACLHVRYGEDLDEVRADPGWLCPHCYVEEHGAVHLHGWFCNSSFCMQARGMKETGQKYAEARALGFKSVQHMLQSTMKALSPDELVAFMAGCQARAKPRMRHELGEPIMLTAANKAALKKEEAAKAASAQKEEAGKEEEAAKEDKAAAKEEAAGEGGKAAAADAAGPSSGPEPEAAAAPGQGGAGGAAAPAPRRSSRGKAEAVAVPEAEAVVEAAAAEDVPLAARRGARRQAAAHAVRAQPKAIEAEARAAKAMPAVLPLGRQSMAAPLSPGEGAPEGAVAEAVEGPAVMAAAVEVA</sequence>
<reference evidence="12" key="1">
    <citation type="journal article" date="2020" name="bioRxiv">
        <title>Comparative genomics of Chlamydomonas.</title>
        <authorList>
            <person name="Craig R.J."/>
            <person name="Hasan A.R."/>
            <person name="Ness R.W."/>
            <person name="Keightley P.D."/>
        </authorList>
    </citation>
    <scope>NUCLEOTIDE SEQUENCE</scope>
    <source>
        <strain evidence="12">CCAP 11/70</strain>
    </source>
</reference>
<gene>
    <name evidence="12" type="ORF">HYH03_001533</name>
</gene>
<dbReference type="OrthoDB" id="298344at2759"/>
<dbReference type="InterPro" id="IPR040221">
    <property type="entry name" value="CDCA7/CDA7L"/>
</dbReference>
<keyword evidence="7" id="KW-0805">Transcription regulation</keyword>
<keyword evidence="3" id="KW-0963">Cytoplasm</keyword>
<accession>A0A836C519</accession>
<feature type="compositionally biased region" description="Acidic residues" evidence="10">
    <location>
        <begin position="20"/>
        <end position="29"/>
    </location>
</feature>
<dbReference type="GO" id="GO:0006355">
    <property type="term" value="P:regulation of DNA-templated transcription"/>
    <property type="evidence" value="ECO:0007669"/>
    <property type="project" value="InterPro"/>
</dbReference>
<dbReference type="AlphaFoldDB" id="A0A836C519"/>